<protein>
    <submittedName>
        <fullName evidence="2">Uncharacterized protein</fullName>
    </submittedName>
</protein>
<keyword evidence="3" id="KW-1185">Reference proteome</keyword>
<accession>A0AA52EDQ8</accession>
<dbReference type="KEGG" id="tmk:QGN29_04265"/>
<keyword evidence="1" id="KW-1133">Transmembrane helix</keyword>
<name>A0AA52EDQ8_9PROT</name>
<evidence type="ECO:0000313" key="2">
    <source>
        <dbReference type="EMBL" id="WND03587.1"/>
    </source>
</evidence>
<gene>
    <name evidence="2" type="ORF">QGN29_04265</name>
</gene>
<dbReference type="AlphaFoldDB" id="A0AA52EDQ8"/>
<dbReference type="Proteomes" id="UP001268683">
    <property type="component" value="Chromosome"/>
</dbReference>
<evidence type="ECO:0000313" key="3">
    <source>
        <dbReference type="Proteomes" id="UP001268683"/>
    </source>
</evidence>
<keyword evidence="1" id="KW-0472">Membrane</keyword>
<proteinExistence type="predicted"/>
<organism evidence="2 3">
    <name type="scientific">Temperatibacter marinus</name>
    <dbReference type="NCBI Taxonomy" id="1456591"/>
    <lineage>
        <taxon>Bacteria</taxon>
        <taxon>Pseudomonadati</taxon>
        <taxon>Pseudomonadota</taxon>
        <taxon>Alphaproteobacteria</taxon>
        <taxon>Kordiimonadales</taxon>
        <taxon>Temperatibacteraceae</taxon>
        <taxon>Temperatibacter</taxon>
    </lineage>
</organism>
<feature type="transmembrane region" description="Helical" evidence="1">
    <location>
        <begin position="6"/>
        <end position="24"/>
    </location>
</feature>
<reference evidence="2" key="1">
    <citation type="submission" date="2023-04" db="EMBL/GenBank/DDBJ databases">
        <title>Complete genome sequence of Temperatibacter marinus.</title>
        <authorList>
            <person name="Rong J.-C."/>
            <person name="Yi M.-L."/>
            <person name="Zhao Q."/>
        </authorList>
    </citation>
    <scope>NUCLEOTIDE SEQUENCE</scope>
    <source>
        <strain evidence="2">NBRC 110045</strain>
    </source>
</reference>
<dbReference type="RefSeq" id="WP_310799440.1">
    <property type="nucleotide sequence ID" value="NZ_CP123872.1"/>
</dbReference>
<keyword evidence="1" id="KW-0812">Transmembrane</keyword>
<dbReference type="EMBL" id="CP123872">
    <property type="protein sequence ID" value="WND03587.1"/>
    <property type="molecule type" value="Genomic_DNA"/>
</dbReference>
<sequence>MWSTTIILTAIIYISTITYISYRLGMRKTEDANRAALIGFFLAFLPPFALIYLVILFFKEEEGIV</sequence>
<evidence type="ECO:0000256" key="1">
    <source>
        <dbReference type="SAM" id="Phobius"/>
    </source>
</evidence>
<feature type="transmembrane region" description="Helical" evidence="1">
    <location>
        <begin position="36"/>
        <end position="58"/>
    </location>
</feature>